<sequence length="276" mass="31315">MQINVLQCRSGRDFDENLAFLREQFEMLPQVEHEQQLVVLPECVLLFGGHESLQIRALGEGNENPFTQALAELASQYQVYLVAGTVPELSQDGRFYSRCYVFDPQGQVMGQYDKLHLFDVDVADGTKQYRESETFCPGEHVAVVDTPLGKIGLAICYDLRFPELFQAMREQGAEIIALPAAFTKVTGKAHWQTLLQARAIETQTYVVAAAQWGQHPTSRRETWGHSMIVNPWGEIMAEKPSDIGWVQAKPDFAKMNRIRNEMPVLEHKRFQSAVLK</sequence>
<proteinExistence type="inferred from homology"/>
<dbReference type="Proteomes" id="UP000281474">
    <property type="component" value="Unassembled WGS sequence"/>
</dbReference>
<reference evidence="4 5" key="1">
    <citation type="submission" date="2018-09" db="EMBL/GenBank/DDBJ databases">
        <title>Phylogeny of the Shewanellaceae, and recommendation for two new genera, Pseudoshewanella and Parashewanella.</title>
        <authorList>
            <person name="Wang G."/>
        </authorList>
    </citation>
    <scope>NUCLEOTIDE SEQUENCE [LARGE SCALE GENOMIC DNA]</scope>
    <source>
        <strain evidence="4 5">C51</strain>
    </source>
</reference>
<dbReference type="RefSeq" id="WP_121839647.1">
    <property type="nucleotide sequence ID" value="NZ_ML014795.1"/>
</dbReference>
<evidence type="ECO:0000313" key="5">
    <source>
        <dbReference type="Proteomes" id="UP000281474"/>
    </source>
</evidence>
<comment type="similarity">
    <text evidence="1">Belongs to the carbon-nitrogen hydrolase superfamily. NIT1/NIT2 family.</text>
</comment>
<name>A0A3L8PUN5_9GAMM</name>
<evidence type="ECO:0000313" key="4">
    <source>
        <dbReference type="EMBL" id="RLV59026.1"/>
    </source>
</evidence>
<dbReference type="Gene3D" id="3.60.110.10">
    <property type="entry name" value="Carbon-nitrogen hydrolase"/>
    <property type="match status" value="1"/>
</dbReference>
<dbReference type="AlphaFoldDB" id="A0A3L8PUN5"/>
<gene>
    <name evidence="4" type="ORF">D5018_14130</name>
</gene>
<dbReference type="SUPFAM" id="SSF56317">
    <property type="entry name" value="Carbon-nitrogen hydrolase"/>
    <property type="match status" value="1"/>
</dbReference>
<evidence type="ECO:0000259" key="3">
    <source>
        <dbReference type="PROSITE" id="PS50263"/>
    </source>
</evidence>
<dbReference type="GO" id="GO:0016811">
    <property type="term" value="F:hydrolase activity, acting on carbon-nitrogen (but not peptide) bonds, in linear amides"/>
    <property type="evidence" value="ECO:0007669"/>
    <property type="project" value="InterPro"/>
</dbReference>
<dbReference type="OrthoDB" id="9811121at2"/>
<dbReference type="InterPro" id="IPR001110">
    <property type="entry name" value="UPF0012_CS"/>
</dbReference>
<evidence type="ECO:0000256" key="1">
    <source>
        <dbReference type="ARBA" id="ARBA00010613"/>
    </source>
</evidence>
<dbReference type="PROSITE" id="PS01227">
    <property type="entry name" value="UPF0012"/>
    <property type="match status" value="1"/>
</dbReference>
<keyword evidence="2 4" id="KW-0378">Hydrolase</keyword>
<protein>
    <submittedName>
        <fullName evidence="4">Carbon-nitrogen hydrolase family protein</fullName>
    </submittedName>
</protein>
<dbReference type="PANTHER" id="PTHR23088">
    <property type="entry name" value="NITRILASE-RELATED"/>
    <property type="match status" value="1"/>
</dbReference>
<comment type="caution">
    <text evidence="4">The sequence shown here is derived from an EMBL/GenBank/DDBJ whole genome shotgun (WGS) entry which is preliminary data.</text>
</comment>
<dbReference type="Pfam" id="PF00795">
    <property type="entry name" value="CN_hydrolase"/>
    <property type="match status" value="1"/>
</dbReference>
<evidence type="ECO:0000256" key="2">
    <source>
        <dbReference type="ARBA" id="ARBA00022801"/>
    </source>
</evidence>
<dbReference type="PANTHER" id="PTHR23088:SF27">
    <property type="entry name" value="DEAMINATED GLUTATHIONE AMIDASE"/>
    <property type="match status" value="1"/>
</dbReference>
<keyword evidence="5" id="KW-1185">Reference proteome</keyword>
<dbReference type="InterPro" id="IPR003010">
    <property type="entry name" value="C-N_Hydrolase"/>
</dbReference>
<dbReference type="InterPro" id="IPR036526">
    <property type="entry name" value="C-N_Hydrolase_sf"/>
</dbReference>
<dbReference type="CDD" id="cd07572">
    <property type="entry name" value="nit"/>
    <property type="match status" value="1"/>
</dbReference>
<accession>A0A3L8PUN5</accession>
<feature type="domain" description="CN hydrolase" evidence="3">
    <location>
        <begin position="1"/>
        <end position="252"/>
    </location>
</feature>
<dbReference type="PROSITE" id="PS50263">
    <property type="entry name" value="CN_HYDROLASE"/>
    <property type="match status" value="1"/>
</dbReference>
<dbReference type="EMBL" id="QZEI01000046">
    <property type="protein sequence ID" value="RLV59026.1"/>
    <property type="molecule type" value="Genomic_DNA"/>
</dbReference>
<organism evidence="4 5">
    <name type="scientific">Parashewanella curva</name>
    <dbReference type="NCBI Taxonomy" id="2338552"/>
    <lineage>
        <taxon>Bacteria</taxon>
        <taxon>Pseudomonadati</taxon>
        <taxon>Pseudomonadota</taxon>
        <taxon>Gammaproteobacteria</taxon>
        <taxon>Alteromonadales</taxon>
        <taxon>Shewanellaceae</taxon>
        <taxon>Parashewanella</taxon>
    </lineage>
</organism>
<dbReference type="InterPro" id="IPR045254">
    <property type="entry name" value="Nit1/2_C-N_Hydrolase"/>
</dbReference>